<feature type="compositionally biased region" description="Basic and acidic residues" evidence="6">
    <location>
        <begin position="1458"/>
        <end position="1495"/>
    </location>
</feature>
<comment type="caution">
    <text evidence="8">The sequence shown here is derived from an EMBL/GenBank/DDBJ whole genome shotgun (WGS) entry which is preliminary data.</text>
</comment>
<evidence type="ECO:0000256" key="3">
    <source>
        <dbReference type="ARBA" id="ARBA00022490"/>
    </source>
</evidence>
<dbReference type="Pfam" id="PF05833">
    <property type="entry name" value="NFACT_N"/>
    <property type="match status" value="1"/>
</dbReference>
<name>A0A7J6P478_PEROL</name>
<dbReference type="Proteomes" id="UP000541610">
    <property type="component" value="Unassembled WGS sequence"/>
</dbReference>
<evidence type="ECO:0000259" key="7">
    <source>
        <dbReference type="PROSITE" id="PS50158"/>
    </source>
</evidence>
<dbReference type="InterPro" id="IPR001878">
    <property type="entry name" value="Znf_CCHC"/>
</dbReference>
<gene>
    <name evidence="8" type="ORF">FOZ60_016733</name>
</gene>
<feature type="compositionally biased region" description="Acidic residues" evidence="6">
    <location>
        <begin position="1548"/>
        <end position="1559"/>
    </location>
</feature>
<accession>A0A7J6P478</accession>
<dbReference type="GO" id="GO:0008270">
    <property type="term" value="F:zinc ion binding"/>
    <property type="evidence" value="ECO:0007669"/>
    <property type="project" value="UniProtKB-KW"/>
</dbReference>
<feature type="region of interest" description="Disordered" evidence="6">
    <location>
        <begin position="364"/>
        <end position="394"/>
    </location>
</feature>
<dbReference type="PANTHER" id="PTHR15239">
    <property type="entry name" value="NUCLEAR EXPORT MEDIATOR FACTOR NEMF"/>
    <property type="match status" value="1"/>
</dbReference>
<organism evidence="8 9">
    <name type="scientific">Perkinsus olseni</name>
    <name type="common">Perkinsus atlanticus</name>
    <dbReference type="NCBI Taxonomy" id="32597"/>
    <lineage>
        <taxon>Eukaryota</taxon>
        <taxon>Sar</taxon>
        <taxon>Alveolata</taxon>
        <taxon>Perkinsozoa</taxon>
        <taxon>Perkinsea</taxon>
        <taxon>Perkinsida</taxon>
        <taxon>Perkinsidae</taxon>
        <taxon>Perkinsus</taxon>
    </lineage>
</organism>
<dbReference type="PANTHER" id="PTHR15239:SF6">
    <property type="entry name" value="RIBOSOME QUALITY CONTROL COMPLEX SUBUNIT NEMF"/>
    <property type="match status" value="1"/>
</dbReference>
<keyword evidence="5" id="KW-0479">Metal-binding</keyword>
<keyword evidence="3" id="KW-0963">Cytoplasm</keyword>
<dbReference type="GO" id="GO:0072344">
    <property type="term" value="P:rescue of stalled ribosome"/>
    <property type="evidence" value="ECO:0007669"/>
    <property type="project" value="TreeGrafter"/>
</dbReference>
<feature type="compositionally biased region" description="Basic and acidic residues" evidence="6">
    <location>
        <begin position="1705"/>
        <end position="1715"/>
    </location>
</feature>
<evidence type="ECO:0000313" key="8">
    <source>
        <dbReference type="EMBL" id="KAF4690898.1"/>
    </source>
</evidence>
<dbReference type="GO" id="GO:0005737">
    <property type="term" value="C:cytoplasm"/>
    <property type="evidence" value="ECO:0007669"/>
    <property type="project" value="UniProtKB-SubCell"/>
</dbReference>
<dbReference type="InterPro" id="IPR021846">
    <property type="entry name" value="NFACT-C"/>
</dbReference>
<keyword evidence="5" id="KW-0863">Zinc-finger</keyword>
<keyword evidence="4" id="KW-0175">Coiled coil</keyword>
<protein>
    <recommendedName>
        <fullName evidence="7">CCHC-type domain-containing protein</fullName>
    </recommendedName>
</protein>
<feature type="compositionally biased region" description="Basic and acidic residues" evidence="6">
    <location>
        <begin position="1408"/>
        <end position="1446"/>
    </location>
</feature>
<dbReference type="Pfam" id="PF11923">
    <property type="entry name" value="NFACT-C"/>
    <property type="match status" value="1"/>
</dbReference>
<evidence type="ECO:0000313" key="9">
    <source>
        <dbReference type="Proteomes" id="UP000541610"/>
    </source>
</evidence>
<feature type="region of interest" description="Disordered" evidence="6">
    <location>
        <begin position="1375"/>
        <end position="1519"/>
    </location>
</feature>
<dbReference type="GO" id="GO:1990112">
    <property type="term" value="C:RQC complex"/>
    <property type="evidence" value="ECO:0007669"/>
    <property type="project" value="TreeGrafter"/>
</dbReference>
<dbReference type="Gene3D" id="3.40.50.1000">
    <property type="entry name" value="HAD superfamily/HAD-like"/>
    <property type="match status" value="1"/>
</dbReference>
<dbReference type="Pfam" id="PF05670">
    <property type="entry name" value="NFACT-R_1"/>
    <property type="match status" value="1"/>
</dbReference>
<feature type="region of interest" description="Disordered" evidence="6">
    <location>
        <begin position="1694"/>
        <end position="1721"/>
    </location>
</feature>
<evidence type="ECO:0000256" key="1">
    <source>
        <dbReference type="ARBA" id="ARBA00004496"/>
    </source>
</evidence>
<dbReference type="GO" id="GO:0000049">
    <property type="term" value="F:tRNA binding"/>
    <property type="evidence" value="ECO:0007669"/>
    <property type="project" value="TreeGrafter"/>
</dbReference>
<dbReference type="OrthoDB" id="207084at2759"/>
<comment type="similarity">
    <text evidence="2">Belongs to the NEMF family.</text>
</comment>
<dbReference type="GO" id="GO:1990116">
    <property type="term" value="P:ribosome-associated ubiquitin-dependent protein catabolic process"/>
    <property type="evidence" value="ECO:0007669"/>
    <property type="project" value="TreeGrafter"/>
</dbReference>
<dbReference type="Pfam" id="PF00098">
    <property type="entry name" value="zf-CCHC"/>
    <property type="match status" value="1"/>
</dbReference>
<comment type="subcellular location">
    <subcellularLocation>
        <location evidence="1">Cytoplasm</location>
    </subcellularLocation>
</comment>
<dbReference type="SMART" id="SM00343">
    <property type="entry name" value="ZnF_C2HC"/>
    <property type="match status" value="1"/>
</dbReference>
<dbReference type="GO" id="GO:0043023">
    <property type="term" value="F:ribosomal large subunit binding"/>
    <property type="evidence" value="ECO:0007669"/>
    <property type="project" value="TreeGrafter"/>
</dbReference>
<dbReference type="SUPFAM" id="SSF56784">
    <property type="entry name" value="HAD-like"/>
    <property type="match status" value="1"/>
</dbReference>
<feature type="region of interest" description="Disordered" evidence="6">
    <location>
        <begin position="1533"/>
        <end position="1569"/>
    </location>
</feature>
<dbReference type="Gene3D" id="4.10.60.10">
    <property type="entry name" value="Zinc finger, CCHC-type"/>
    <property type="match status" value="1"/>
</dbReference>
<dbReference type="EMBL" id="JABANP010000090">
    <property type="protein sequence ID" value="KAF4690898.1"/>
    <property type="molecule type" value="Genomic_DNA"/>
</dbReference>
<dbReference type="InterPro" id="IPR036875">
    <property type="entry name" value="Znf_CCHC_sf"/>
</dbReference>
<feature type="domain" description="CCHC-type" evidence="7">
    <location>
        <begin position="1523"/>
        <end position="1537"/>
    </location>
</feature>
<feature type="compositionally biased region" description="Basic residues" evidence="6">
    <location>
        <begin position="1447"/>
        <end position="1457"/>
    </location>
</feature>
<dbReference type="InterPro" id="IPR008532">
    <property type="entry name" value="NFACT_RNA-bd"/>
</dbReference>
<evidence type="ECO:0000256" key="6">
    <source>
        <dbReference type="SAM" id="MobiDB-lite"/>
    </source>
</evidence>
<dbReference type="Gene3D" id="2.30.310.10">
    <property type="entry name" value="ibrinogen binding protein from staphylococcus aureus domain"/>
    <property type="match status" value="1"/>
</dbReference>
<dbReference type="InterPro" id="IPR036412">
    <property type="entry name" value="HAD-like_sf"/>
</dbReference>
<dbReference type="SUPFAM" id="SSF57756">
    <property type="entry name" value="Retrovirus zinc finger-like domains"/>
    <property type="match status" value="1"/>
</dbReference>
<keyword evidence="5" id="KW-0862">Zinc</keyword>
<proteinExistence type="inferred from homology"/>
<evidence type="ECO:0000256" key="5">
    <source>
        <dbReference type="PROSITE-ProRule" id="PRU00047"/>
    </source>
</evidence>
<evidence type="ECO:0000256" key="2">
    <source>
        <dbReference type="ARBA" id="ARBA00008318"/>
    </source>
</evidence>
<dbReference type="PROSITE" id="PS50158">
    <property type="entry name" value="ZF_CCHC"/>
    <property type="match status" value="1"/>
</dbReference>
<feature type="compositionally biased region" description="Basic and acidic residues" evidence="6">
    <location>
        <begin position="1533"/>
        <end position="1547"/>
    </location>
</feature>
<dbReference type="InterPro" id="IPR023214">
    <property type="entry name" value="HAD_sf"/>
</dbReference>
<dbReference type="InterPro" id="IPR051608">
    <property type="entry name" value="RQC_Subunit_NEMF"/>
</dbReference>
<reference evidence="8 9" key="1">
    <citation type="submission" date="2020-04" db="EMBL/GenBank/DDBJ databases">
        <title>Perkinsus olseni comparative genomics.</title>
        <authorList>
            <person name="Bogema D.R."/>
        </authorList>
    </citation>
    <scope>NUCLEOTIDE SEQUENCE [LARGE SCALE GENOMIC DNA]</scope>
    <source>
        <strain evidence="8">00978-12</strain>
    </source>
</reference>
<dbReference type="Gene3D" id="1.20.120.1600">
    <property type="match status" value="1"/>
</dbReference>
<feature type="compositionally biased region" description="Basic and acidic residues" evidence="6">
    <location>
        <begin position="1375"/>
        <end position="1390"/>
    </location>
</feature>
<sequence>MAAAQSSPIRLILFDLDDTLWDMPATLAHAEGQWQAFMAQRGYGDLAKHYRDPRCSIIVKMAYNTVQQRKEKVAAPVVAGPGRGLGEGSSPAIRLLLFDLDDTLWDLEKTLDVAEGKWQAMMRRWGLGDIADTYNNYRDLMVLIEAKRNEWSADYWESRRPYWNYCELRKHVYMDIIHRYLVQKGQYASEKDIASVARTLSNESFEVWLAARHEVAWFEGAIVTLRAIKQRYPDVLLGAVSNGTTDLNRIPEAKYDWPEPEIYLKAIQAAKAVPPIRPEETVFIGDDFLNDVCGPTRVGLKTIWMNAKQRPMTTAEPITGKPRPGYEKLIKESYNIRPTKTILDIRQLIDALDDLQAALAYTASKGPSSGSVKEGENAVEAATAEEPSEVEKVDPMRTRLSAVPKPESGIARRSVEEALLDERRKKYLELYESTGTTRYLPPRDPNAFLIEKERLSGTERRAQRVFAYLPWLTFGVMLVAPYYGIKWAQATIDGQVEERGGSTEAVDDDTHPLSSVGFRVMDYQQLPEVLESPLPHLLASIARASKGQLSIVAVELPRGESSKELLKEYPRSQAPHIQFIVPAATSSGEAGVLDYKGRWNMQELVRTFVLPTLRHRTAVGVPPEGRRKLVEEARQLDQAIASLWSDCLFTLHFMPREKPSPAWQMGDSLTLPVDQAIDRCRHRLTEEERRFTIAIFTTMKQRFTSIDVRAMVRSIRPRLLGAKVANIYDINNKLYILKFTSATASQDTDETTENKWFLVLEAGVRFNLTEYDRGSSAGLPSAWTMKLRKLLRGKRLGDLRQIGSDRVILMEFGAGEKAVIIALEMYAKGNIVVMDSSYKVTMLLRRYAYSEEDKVEVGLPYPMALAAKKGEEGVEVEKGDIEGIGEEVLVKALDGKSNVKGISSAVLRLVSFASPQMATLAVRSVTQEGEEQQRPEEVLRRAIKWCYEALAEVSSVKEVKGYGLKEGEQGEVVMVVVAVVDQRHFRPSDGDAAVAEYPSFTECVDDYYTRLMRAQLEGQLVQKQSQMRSKVENIKADQSRRMGQLEKEQQSLWEQAVALEANTDIADAAIQMVNALLAAKPSSSSSERGHPLATHIRQLSLDSNRISIVLEKPAGDDDDDDDHGDNSTTVEVWLDLSRTAQEGFKCLDITTHYDQFNILSCGLELTWPYCMNRGKGMQEKVRKTEGQMAKAVKMAEKKLKGKAAGNETAALGGAEKQLLAKRRKKFWFQKFFWFISSDRLLVLAGRDAQQNELLWRRYLSPTDIYVHADLAGAATVVIKMPKGGIEPPQRTLAEAGQYSLCRSRAWDNKIVTSAWWVWAKQVSKTAPTGEFLSTGSFMIRGKKNFLPPTGRLEMGLGVMWTVTEDSAEKYRSKRVQREKLLEQQEQREGRVGPAEEMGDEGPGVVENFDFHPKAADGGEKGGKKGGDEESPEEGERVDKAPQEKSKPLTRHQRKKLAKIKEKYGDQDEEEREIRMKLMGSKEVKVVEEEKERQRQQEAAADVSQEEEDEPSSVEVPTTGKNVCFKCGEEGHLASECPHAREAQTSRQDDDDEDDDDDDEGGAKVTSGGGIAHTLDRLQAWPDWREDEVLGAIMVCAPYQAMTQIPIKVKFTPGQMKRGKAAQLGFKLLQSQVEGELRTARAAAAAAKASEGEDADPSAATIDRHALDLLRLVPIEEASDAIGVSNVKLAASGVQRLQQKSKKEKKQLAKQREKEALLAMDG</sequence>
<evidence type="ECO:0000256" key="4">
    <source>
        <dbReference type="ARBA" id="ARBA00023054"/>
    </source>
</evidence>